<organism evidence="1 2">
    <name type="scientific">Candidatus Marimicrobium litorale</name>
    <dbReference type="NCBI Taxonomy" id="2518991"/>
    <lineage>
        <taxon>Bacteria</taxon>
        <taxon>Pseudomonadati</taxon>
        <taxon>Pseudomonadota</taxon>
        <taxon>Gammaproteobacteria</taxon>
        <taxon>Cellvibrionales</taxon>
        <taxon>Halieaceae</taxon>
        <taxon>Marimicrobium</taxon>
    </lineage>
</organism>
<comment type="caution">
    <text evidence="1">The sequence shown here is derived from an EMBL/GenBank/DDBJ whole genome shotgun (WGS) entry which is preliminary data.</text>
</comment>
<name>A0ABT3T9J0_9GAMM</name>
<gene>
    <name evidence="1" type="ORF">EYC82_16560</name>
</gene>
<sequence>MHPLETELQVRWNEIFLALATGDDVPPAVRLRAEGMMEAAVLLGVASRDALIESMDECYRNAGGQLIAEDFGADWQSLFPFPQIPAMMQRAPVFPSTKD</sequence>
<reference evidence="1" key="1">
    <citation type="submission" date="2019-02" db="EMBL/GenBank/DDBJ databases">
        <authorList>
            <person name="Li S.-H."/>
        </authorList>
    </citation>
    <scope>NUCLEOTIDE SEQUENCE</scope>
    <source>
        <strain evidence="1">IMCC11814</strain>
    </source>
</reference>
<keyword evidence="2" id="KW-1185">Reference proteome</keyword>
<dbReference type="RefSeq" id="WP_279250744.1">
    <property type="nucleotide sequence ID" value="NZ_SHNO01000002.1"/>
</dbReference>
<protein>
    <submittedName>
        <fullName evidence="1">Uncharacterized protein</fullName>
    </submittedName>
</protein>
<evidence type="ECO:0000313" key="2">
    <source>
        <dbReference type="Proteomes" id="UP001143304"/>
    </source>
</evidence>
<proteinExistence type="predicted"/>
<evidence type="ECO:0000313" key="1">
    <source>
        <dbReference type="EMBL" id="MCX2978958.1"/>
    </source>
</evidence>
<dbReference type="EMBL" id="SHNO01000002">
    <property type="protein sequence ID" value="MCX2978958.1"/>
    <property type="molecule type" value="Genomic_DNA"/>
</dbReference>
<accession>A0ABT3T9J0</accession>
<dbReference type="Proteomes" id="UP001143304">
    <property type="component" value="Unassembled WGS sequence"/>
</dbReference>